<accession>A0A9X7ZHN3</accession>
<reference evidence="2" key="1">
    <citation type="submission" date="2021-08" db="EMBL/GenBank/DDBJ databases">
        <title>Whole genome sequencing of non-tuberculosis mycobacteria type-strains.</title>
        <authorList>
            <person name="Igarashi Y."/>
            <person name="Osugi A."/>
            <person name="Mitarai S."/>
        </authorList>
    </citation>
    <scope>NUCLEOTIDE SEQUENCE</scope>
    <source>
        <strain evidence="2">JCM 30995</strain>
    </source>
</reference>
<protein>
    <submittedName>
        <fullName evidence="2">Uncharacterized protein</fullName>
    </submittedName>
</protein>
<sequence length="171" mass="18443">MSRRNREKRAAKHKNRRRTPPKQEHAGFDAGPDRAALLESLVVALSAAASCPADYLPRRAAELLGEYRGFARELDVQARSRSFRQSFLVAYAQRIGERLDSASASVTAEVKRGGRLLPVLAANSRATEELTERLFPSTVPRSVAVSSGAGWGAGRVAADIAVLDTRDSIGG</sequence>
<dbReference type="EMBL" id="CP080997">
    <property type="protein sequence ID" value="QZA07758.1"/>
    <property type="molecule type" value="Genomic_DNA"/>
</dbReference>
<gene>
    <name evidence="2" type="ORF">K3U94_23135</name>
</gene>
<name>A0A9X7ZHN3_9MYCO</name>
<organism evidence="2 3">
    <name type="scientific">Mycolicibacter heraklionensis</name>
    <dbReference type="NCBI Taxonomy" id="512402"/>
    <lineage>
        <taxon>Bacteria</taxon>
        <taxon>Bacillati</taxon>
        <taxon>Actinomycetota</taxon>
        <taxon>Actinomycetes</taxon>
        <taxon>Mycobacteriales</taxon>
        <taxon>Mycobacteriaceae</taxon>
        <taxon>Mycolicibacter</taxon>
    </lineage>
</organism>
<dbReference type="RefSeq" id="WP_220695176.1">
    <property type="nucleotide sequence ID" value="NZ_CP080997.1"/>
</dbReference>
<evidence type="ECO:0000313" key="3">
    <source>
        <dbReference type="Proteomes" id="UP000825008"/>
    </source>
</evidence>
<feature type="region of interest" description="Disordered" evidence="1">
    <location>
        <begin position="1"/>
        <end position="30"/>
    </location>
</feature>
<feature type="compositionally biased region" description="Basic residues" evidence="1">
    <location>
        <begin position="1"/>
        <end position="20"/>
    </location>
</feature>
<dbReference type="AlphaFoldDB" id="A0A9X7ZHN3"/>
<evidence type="ECO:0000256" key="1">
    <source>
        <dbReference type="SAM" id="MobiDB-lite"/>
    </source>
</evidence>
<proteinExistence type="predicted"/>
<dbReference type="KEGG" id="mher:K3U94_23135"/>
<evidence type="ECO:0000313" key="2">
    <source>
        <dbReference type="EMBL" id="QZA07758.1"/>
    </source>
</evidence>
<dbReference type="Proteomes" id="UP000825008">
    <property type="component" value="Chromosome"/>
</dbReference>